<comment type="caution">
    <text evidence="1">The sequence shown here is derived from an EMBL/GenBank/DDBJ whole genome shotgun (WGS) entry which is preliminary data.</text>
</comment>
<reference evidence="1 2" key="1">
    <citation type="submission" date="2020-08" db="EMBL/GenBank/DDBJ databases">
        <title>Plant Genome Project.</title>
        <authorList>
            <person name="Zhang R.-G."/>
        </authorList>
    </citation>
    <scope>NUCLEOTIDE SEQUENCE [LARGE SCALE GENOMIC DNA]</scope>
    <source>
        <tissue evidence="1">Rhizome</tissue>
    </source>
</reference>
<dbReference type="PANTHER" id="PTHR46168:SF9">
    <property type="entry name" value="ARMADILLO REPEAT ONLY 2"/>
    <property type="match status" value="1"/>
</dbReference>
<gene>
    <name evidence="1" type="ORF">ZIOFF_065506</name>
</gene>
<name>A0A8J5KH53_ZINOF</name>
<sequence>MEIARVTDHNADLRWSAFKLNSLASKAVIEQFLQIVDKGEFIELLIASVTTLTYLSHTFQATEMRIIDNLRRESIYSNARYDYAQ</sequence>
<dbReference type="Proteomes" id="UP000734854">
    <property type="component" value="Unassembled WGS sequence"/>
</dbReference>
<dbReference type="PANTHER" id="PTHR46168">
    <property type="entry name" value="ARMADILLO REPEAT ONLY 4"/>
    <property type="match status" value="1"/>
</dbReference>
<proteinExistence type="predicted"/>
<accession>A0A8J5KH53</accession>
<protein>
    <submittedName>
        <fullName evidence="1">Uncharacterized protein</fullName>
    </submittedName>
</protein>
<evidence type="ECO:0000313" key="2">
    <source>
        <dbReference type="Proteomes" id="UP000734854"/>
    </source>
</evidence>
<organism evidence="1 2">
    <name type="scientific">Zingiber officinale</name>
    <name type="common">Ginger</name>
    <name type="synonym">Amomum zingiber</name>
    <dbReference type="NCBI Taxonomy" id="94328"/>
    <lineage>
        <taxon>Eukaryota</taxon>
        <taxon>Viridiplantae</taxon>
        <taxon>Streptophyta</taxon>
        <taxon>Embryophyta</taxon>
        <taxon>Tracheophyta</taxon>
        <taxon>Spermatophyta</taxon>
        <taxon>Magnoliopsida</taxon>
        <taxon>Liliopsida</taxon>
        <taxon>Zingiberales</taxon>
        <taxon>Zingiberaceae</taxon>
        <taxon>Zingiber</taxon>
    </lineage>
</organism>
<keyword evidence="2" id="KW-1185">Reference proteome</keyword>
<evidence type="ECO:0000313" key="1">
    <source>
        <dbReference type="EMBL" id="KAG6476267.1"/>
    </source>
</evidence>
<dbReference type="EMBL" id="JACMSC010000018">
    <property type="protein sequence ID" value="KAG6476267.1"/>
    <property type="molecule type" value="Genomic_DNA"/>
</dbReference>
<dbReference type="AlphaFoldDB" id="A0A8J5KH53"/>